<evidence type="ECO:0000256" key="1">
    <source>
        <dbReference type="SAM" id="Phobius"/>
    </source>
</evidence>
<protein>
    <submittedName>
        <fullName evidence="2">Uncharacterized protein</fullName>
    </submittedName>
</protein>
<feature type="transmembrane region" description="Helical" evidence="1">
    <location>
        <begin position="125"/>
        <end position="144"/>
    </location>
</feature>
<gene>
    <name evidence="2" type="ORF">PEGY_LOCUS7788</name>
</gene>
<comment type="caution">
    <text evidence="2">The sequence shown here is derived from an EMBL/GenBank/DDBJ whole genome shotgun (WGS) entry which is preliminary data.</text>
</comment>
<evidence type="ECO:0000313" key="3">
    <source>
        <dbReference type="Proteomes" id="UP001154252"/>
    </source>
</evidence>
<feature type="transmembrane region" description="Helical" evidence="1">
    <location>
        <begin position="23"/>
        <end position="45"/>
    </location>
</feature>
<reference evidence="2" key="1">
    <citation type="submission" date="2021-07" db="EMBL/GenBank/DDBJ databases">
        <authorList>
            <person name="Branca A.L. A."/>
        </authorList>
    </citation>
    <scope>NUCLEOTIDE SEQUENCE</scope>
</reference>
<name>A0A9W4P7A3_9EURO</name>
<dbReference type="AlphaFoldDB" id="A0A9W4P7A3"/>
<proteinExistence type="predicted"/>
<keyword evidence="3" id="KW-1185">Reference proteome</keyword>
<dbReference type="Proteomes" id="UP001154252">
    <property type="component" value="Unassembled WGS sequence"/>
</dbReference>
<keyword evidence="1" id="KW-0812">Transmembrane</keyword>
<dbReference type="EMBL" id="CAJVRC010000884">
    <property type="protein sequence ID" value="CAG8904433.1"/>
    <property type="molecule type" value="Genomic_DNA"/>
</dbReference>
<evidence type="ECO:0000313" key="2">
    <source>
        <dbReference type="EMBL" id="CAG8904433.1"/>
    </source>
</evidence>
<keyword evidence="1" id="KW-1133">Transmembrane helix</keyword>
<feature type="transmembrane region" description="Helical" evidence="1">
    <location>
        <begin position="180"/>
        <end position="198"/>
    </location>
</feature>
<organism evidence="2 3">
    <name type="scientific">Penicillium egyptiacum</name>
    <dbReference type="NCBI Taxonomy" id="1303716"/>
    <lineage>
        <taxon>Eukaryota</taxon>
        <taxon>Fungi</taxon>
        <taxon>Dikarya</taxon>
        <taxon>Ascomycota</taxon>
        <taxon>Pezizomycotina</taxon>
        <taxon>Eurotiomycetes</taxon>
        <taxon>Eurotiomycetidae</taxon>
        <taxon>Eurotiales</taxon>
        <taxon>Aspergillaceae</taxon>
        <taxon>Penicillium</taxon>
    </lineage>
</organism>
<keyword evidence="1" id="KW-0472">Membrane</keyword>
<feature type="transmembrane region" description="Helical" evidence="1">
    <location>
        <begin position="51"/>
        <end position="76"/>
    </location>
</feature>
<accession>A0A9W4P7A3</accession>
<sequence>MAFPRLFDHGCGRECILRRWRRVWAGAGGAGMYLGNLNLITILTTPAEQPIYVGLLGLIYAPAVFWFLSLVALFPIGSATWRWLRQEACEAGLGGHGPFCGHAYLHSLVHRIGGVEWLWTDRRNVALYVVTAFYTVTFLLSKYYCVGTNKQNRFFPVEFLRDPALKTEALKVIMSSIGDVYVTAISAGALYVVASCLLSRRRF</sequence>